<keyword evidence="10" id="KW-1185">Reference proteome</keyword>
<dbReference type="GO" id="GO:0000049">
    <property type="term" value="F:tRNA binding"/>
    <property type="evidence" value="ECO:0007669"/>
    <property type="project" value="UniProtKB-UniRule"/>
</dbReference>
<dbReference type="EMBL" id="LNYK01000008">
    <property type="protein sequence ID" value="KTD22520.1"/>
    <property type="molecule type" value="Genomic_DNA"/>
</dbReference>
<feature type="domain" description="Small ribosomal subunit protein uS7" evidence="8">
    <location>
        <begin position="2"/>
        <end position="169"/>
    </location>
</feature>
<dbReference type="InterPro" id="IPR036823">
    <property type="entry name" value="Ribosomal_uS7_dom_sf"/>
</dbReference>
<evidence type="ECO:0000313" key="10">
    <source>
        <dbReference type="Proteomes" id="UP000054997"/>
    </source>
</evidence>
<dbReference type="GO" id="GO:0015935">
    <property type="term" value="C:small ribosomal subunit"/>
    <property type="evidence" value="ECO:0007669"/>
    <property type="project" value="InterPro"/>
</dbReference>
<reference evidence="9 10" key="1">
    <citation type="submission" date="2015-11" db="EMBL/GenBank/DDBJ databases">
        <title>Genomic analysis of 38 Legionella species identifies large and diverse effector repertoires.</title>
        <authorList>
            <person name="Burstein D."/>
            <person name="Amaro F."/>
            <person name="Zusman T."/>
            <person name="Lifshitz Z."/>
            <person name="Cohen O."/>
            <person name="Gilbert J.A."/>
            <person name="Pupko T."/>
            <person name="Shuman H.A."/>
            <person name="Segal G."/>
        </authorList>
    </citation>
    <scope>NUCLEOTIDE SEQUENCE [LARGE SCALE GENOMIC DNA]</scope>
    <source>
        <strain evidence="9 10">ATCC 49505</strain>
    </source>
</reference>
<evidence type="ECO:0000256" key="7">
    <source>
        <dbReference type="RuleBase" id="RU003619"/>
    </source>
</evidence>
<dbReference type="AlphaFoldDB" id="A0A0W0VR61"/>
<accession>A0A0W0VR61</accession>
<evidence type="ECO:0000256" key="3">
    <source>
        <dbReference type="ARBA" id="ARBA00022884"/>
    </source>
</evidence>
<dbReference type="GO" id="GO:0006412">
    <property type="term" value="P:translation"/>
    <property type="evidence" value="ECO:0007669"/>
    <property type="project" value="UniProtKB-UniRule"/>
</dbReference>
<dbReference type="OrthoDB" id="9807653at2"/>
<gene>
    <name evidence="6 9" type="primary">rpsG</name>
    <name evidence="9" type="ORF">Llon_0528</name>
</gene>
<dbReference type="GO" id="GO:0019843">
    <property type="term" value="F:rRNA binding"/>
    <property type="evidence" value="ECO:0007669"/>
    <property type="project" value="UniProtKB-UniRule"/>
</dbReference>
<organism evidence="9 10">
    <name type="scientific">Legionella londiniensis</name>
    <dbReference type="NCBI Taxonomy" id="45068"/>
    <lineage>
        <taxon>Bacteria</taxon>
        <taxon>Pseudomonadati</taxon>
        <taxon>Pseudomonadota</taxon>
        <taxon>Gammaproteobacteria</taxon>
        <taxon>Legionellales</taxon>
        <taxon>Legionellaceae</taxon>
        <taxon>Legionella</taxon>
    </lineage>
</organism>
<keyword evidence="4 6" id="KW-0689">Ribosomal protein</keyword>
<proteinExistence type="inferred from homology"/>
<dbReference type="Gene3D" id="1.10.455.10">
    <property type="entry name" value="Ribosomal protein S7 domain"/>
    <property type="match status" value="1"/>
</dbReference>
<dbReference type="RefSeq" id="WP_058528547.1">
    <property type="nucleotide sequence ID" value="NZ_CAAAHZ010000018.1"/>
</dbReference>
<dbReference type="STRING" id="45068.Llon_0528"/>
<keyword evidence="6" id="KW-0820">tRNA-binding</keyword>
<comment type="function">
    <text evidence="6">One of the primary rRNA binding proteins, it binds directly to 16S rRNA where it nucleates assembly of the head domain of the 30S subunit. Is located at the subunit interface close to the decoding center, probably blocks exit of the E-site tRNA.</text>
</comment>
<evidence type="ECO:0000256" key="1">
    <source>
        <dbReference type="ARBA" id="ARBA00007151"/>
    </source>
</evidence>
<comment type="subunit">
    <text evidence="6">Part of the 30S ribosomal subunit. Contacts proteins S9 and S11.</text>
</comment>
<dbReference type="HAMAP" id="MF_00480_B">
    <property type="entry name" value="Ribosomal_uS7_B"/>
    <property type="match status" value="1"/>
</dbReference>
<evidence type="ECO:0000313" key="9">
    <source>
        <dbReference type="EMBL" id="KTD22520.1"/>
    </source>
</evidence>
<evidence type="ECO:0000256" key="6">
    <source>
        <dbReference type="HAMAP-Rule" id="MF_00480"/>
    </source>
</evidence>
<keyword evidence="3 6" id="KW-0694">RNA-binding</keyword>
<name>A0A0W0VR61_9GAMM</name>
<evidence type="ECO:0000256" key="4">
    <source>
        <dbReference type="ARBA" id="ARBA00022980"/>
    </source>
</evidence>
<evidence type="ECO:0000256" key="5">
    <source>
        <dbReference type="ARBA" id="ARBA00023274"/>
    </source>
</evidence>
<dbReference type="InterPro" id="IPR020606">
    <property type="entry name" value="Ribosomal_uS7_CS"/>
</dbReference>
<dbReference type="InterPro" id="IPR005717">
    <property type="entry name" value="Ribosomal_uS7_bac/org-type"/>
</dbReference>
<dbReference type="Pfam" id="PF00177">
    <property type="entry name" value="Ribosomal_S7"/>
    <property type="match status" value="1"/>
</dbReference>
<keyword evidence="2 6" id="KW-0699">rRNA-binding</keyword>
<dbReference type="NCBIfam" id="TIGR01029">
    <property type="entry name" value="rpsG_bact"/>
    <property type="match status" value="1"/>
</dbReference>
<evidence type="ECO:0000256" key="2">
    <source>
        <dbReference type="ARBA" id="ARBA00022730"/>
    </source>
</evidence>
<dbReference type="GO" id="GO:0003735">
    <property type="term" value="F:structural constituent of ribosome"/>
    <property type="evidence" value="ECO:0007669"/>
    <property type="project" value="InterPro"/>
</dbReference>
<dbReference type="PIRSF" id="PIRSF002122">
    <property type="entry name" value="RPS7p_RPS7a_RPS5e_RPS7o"/>
    <property type="match status" value="1"/>
</dbReference>
<protein>
    <recommendedName>
        <fullName evidence="6">Small ribosomal subunit protein uS7</fullName>
    </recommendedName>
</protein>
<sequence length="177" mass="19829">MPRRREVPKREILPDPKFHSELLAKFINVLMVSGKKSVAEKIVYGALSTLEERIKKMKKSSEGEGDAQGGAAGSASGVLRYFEQALDNVRPTVEVRSRRVGGATYQVPVEVRSERSIALGMRWIITAARARGEKGMMLRLASELLDAYENKGSAVKKREETHRMAKANQAFAHFRWN</sequence>
<dbReference type="InterPro" id="IPR023798">
    <property type="entry name" value="Ribosomal_uS7_dom"/>
</dbReference>
<dbReference type="PATRIC" id="fig|45068.5.peg.572"/>
<comment type="caution">
    <text evidence="9">The sequence shown here is derived from an EMBL/GenBank/DDBJ whole genome shotgun (WGS) entry which is preliminary data.</text>
</comment>
<dbReference type="PANTHER" id="PTHR11205">
    <property type="entry name" value="RIBOSOMAL PROTEIN S7"/>
    <property type="match status" value="1"/>
</dbReference>
<keyword evidence="5 6" id="KW-0687">Ribonucleoprotein</keyword>
<dbReference type="PROSITE" id="PS00052">
    <property type="entry name" value="RIBOSOMAL_S7"/>
    <property type="match status" value="1"/>
</dbReference>
<dbReference type="CDD" id="cd14869">
    <property type="entry name" value="uS7_Bacteria"/>
    <property type="match status" value="1"/>
</dbReference>
<evidence type="ECO:0000259" key="8">
    <source>
        <dbReference type="Pfam" id="PF00177"/>
    </source>
</evidence>
<dbReference type="InterPro" id="IPR000235">
    <property type="entry name" value="Ribosomal_uS7"/>
</dbReference>
<comment type="similarity">
    <text evidence="1 6 7">Belongs to the universal ribosomal protein uS7 family.</text>
</comment>
<dbReference type="Proteomes" id="UP000054997">
    <property type="component" value="Unassembled WGS sequence"/>
</dbReference>
<dbReference type="SUPFAM" id="SSF47973">
    <property type="entry name" value="Ribosomal protein S7"/>
    <property type="match status" value="1"/>
</dbReference>